<accession>T2DMB4</accession>
<evidence type="ECO:0000313" key="1">
    <source>
        <dbReference type="EMBL" id="AGV54070.1"/>
    </source>
</evidence>
<dbReference type="KEGG" id="amc:MADE_000001022505"/>
<sequence>MNDEVIEIVRYKSITKNPVDIFFDGKRNEELSAIFKKLSTDMYAFTNNSMEYIIWPLE</sequence>
<dbReference type="AlphaFoldDB" id="T2DMB4"/>
<name>T2DMB4_ALTMD</name>
<dbReference type="Proteomes" id="UP000001870">
    <property type="component" value="Chromosome"/>
</dbReference>
<organism evidence="1 2">
    <name type="scientific">Alteromonas mediterranea (strain DSM 17117 / CIP 110805 / LMG 28347 / Deep ecotype)</name>
    <dbReference type="NCBI Taxonomy" id="1774373"/>
    <lineage>
        <taxon>Bacteria</taxon>
        <taxon>Pseudomonadati</taxon>
        <taxon>Pseudomonadota</taxon>
        <taxon>Gammaproteobacteria</taxon>
        <taxon>Alteromonadales</taxon>
        <taxon>Alteromonadaceae</taxon>
        <taxon>Alteromonas/Salinimonas group</taxon>
        <taxon>Alteromonas</taxon>
    </lineage>
</organism>
<reference evidence="1 2" key="2">
    <citation type="journal article" date="2015" name="Antonie Van Leeuwenhoek">
        <title>Ecophysiological diversity of a novel member of the genus Alteromonas, and description of Alteromonas mediterranea sp. nov.</title>
        <authorList>
            <person name="Ivanova E.P."/>
            <person name="Lopez-Perez M."/>
            <person name="Zabalos M."/>
            <person name="Nguyen S.H."/>
            <person name="Webb H.K."/>
            <person name="Ryan J."/>
            <person name="Lagutin K."/>
            <person name="Vyssotski M."/>
            <person name="Crawford R.J."/>
            <person name="Rodriguez-Valera F."/>
        </authorList>
    </citation>
    <scope>NUCLEOTIDE SEQUENCE [LARGE SCALE GENOMIC DNA]</scope>
    <source>
        <strain evidence="2">DSM 17117 / CIP 110805 / LMG 28347 / Deep ecotype</strain>
    </source>
</reference>
<keyword evidence="2" id="KW-1185">Reference proteome</keyword>
<protein>
    <submittedName>
        <fullName evidence="1">Uncharacterized protein</fullName>
    </submittedName>
</protein>
<proteinExistence type="predicted"/>
<evidence type="ECO:0000313" key="2">
    <source>
        <dbReference type="Proteomes" id="UP000001870"/>
    </source>
</evidence>
<dbReference type="HOGENOM" id="CLU_2969119_0_0_6"/>
<reference evidence="1 2" key="1">
    <citation type="journal article" date="2008" name="ISME J.">
        <title>Comparative genomics of two ecotypes of the marine planktonic copiotroph Alteromonas macleodii suggests alternative lifestyles associated with different kinds of particulate organic matter.</title>
        <authorList>
            <person name="Ivars-Martinez E."/>
            <person name="Martin-Cuadrado A.B."/>
            <person name="D'Auria G."/>
            <person name="Mira A."/>
            <person name="Ferriera S."/>
            <person name="Johnson J."/>
            <person name="Friedman R."/>
            <person name="Rodriguez-Valera F."/>
        </authorList>
    </citation>
    <scope>NUCLEOTIDE SEQUENCE [LARGE SCALE GENOMIC DNA]</scope>
    <source>
        <strain evidence="2">DSM 17117 / CIP 110805 / LMG 28347 / Deep ecotype</strain>
    </source>
</reference>
<dbReference type="EMBL" id="CP001103">
    <property type="protein sequence ID" value="AGV54070.1"/>
    <property type="molecule type" value="Genomic_DNA"/>
</dbReference>
<gene>
    <name evidence="1" type="ORF">MADE_000001022505</name>
</gene>